<gene>
    <name evidence="14" type="ORF">CLUMA_CG005264</name>
</gene>
<evidence type="ECO:0000256" key="2">
    <source>
        <dbReference type="ARBA" id="ARBA00007193"/>
    </source>
</evidence>
<evidence type="ECO:0000256" key="13">
    <source>
        <dbReference type="SAM" id="Phobius"/>
    </source>
</evidence>
<evidence type="ECO:0000256" key="6">
    <source>
        <dbReference type="ARBA" id="ARBA00022989"/>
    </source>
</evidence>
<evidence type="ECO:0000256" key="3">
    <source>
        <dbReference type="ARBA" id="ARBA00022448"/>
    </source>
</evidence>
<evidence type="ECO:0000256" key="1">
    <source>
        <dbReference type="ARBA" id="ARBA00004141"/>
    </source>
</evidence>
<accession>A0A1J1HVM8</accession>
<proteinExistence type="inferred from homology"/>
<dbReference type="Proteomes" id="UP000183832">
    <property type="component" value="Unassembled WGS sequence"/>
</dbReference>
<dbReference type="PANTHER" id="PTHR11690:SF253">
    <property type="entry name" value="PICKPOCKET 18-RELATED"/>
    <property type="match status" value="1"/>
</dbReference>
<keyword evidence="5 12" id="KW-0812">Transmembrane</keyword>
<sequence length="533" mass="62323">MFQVQSQNIWMKDSSEDIGKDKKFSFKDELYIFLENTICHCYRHMAQVDRTVIERLMWFCIHVFGLSSWIFFTTTLFANFTRNPLITTLYDTVYPVKNIPFPAVTICSKNRISREQAEIYAKELSLKDPQGRSEFYFLRELIYLGRIYDFETENEHLVTAFQQFLDQTTDKNLANSTFESLIERLNPSCEKILLKCFFKSKEYKCMFEFQMIEQRKSALGFCCSFNYIKRNIDNPMNSPYYPTVTGPDMGLIVVVNNTSDDYFYNIFNSVGLAILIHNYNEYPDPGSGSALERFVSPGQEIFLRVDSVSITSERDILNYKAEKRQCLFSDENRQYGGKYTRSDCFLNCKIRSVKALCDCIPFSFPQENAHSESLKTCTLQHVPCLNKYKIKWSTIMSEMIDIDGLQREMEESLLCRECYPTCSDSKYRVTTSILPLVFNNRTGFGITNHIKNVSDISVIRVFLGQRETWQYKQDVAFYWFEIFSNIGGLCGVVGGYSLIGFTEMIYFVLKQFVLYVLRKSNINRKTEDFQIYP</sequence>
<dbReference type="PRINTS" id="PR01078">
    <property type="entry name" value="AMINACHANNEL"/>
</dbReference>
<dbReference type="PANTHER" id="PTHR11690">
    <property type="entry name" value="AMILORIDE-SENSITIVE SODIUM CHANNEL-RELATED"/>
    <property type="match status" value="1"/>
</dbReference>
<evidence type="ECO:0000256" key="12">
    <source>
        <dbReference type="RuleBase" id="RU000679"/>
    </source>
</evidence>
<dbReference type="Pfam" id="PF00858">
    <property type="entry name" value="ASC"/>
    <property type="match status" value="1"/>
</dbReference>
<evidence type="ECO:0000256" key="10">
    <source>
        <dbReference type="ARBA" id="ARBA00023201"/>
    </source>
</evidence>
<dbReference type="AlphaFoldDB" id="A0A1J1HVM8"/>
<dbReference type="GO" id="GO:0005886">
    <property type="term" value="C:plasma membrane"/>
    <property type="evidence" value="ECO:0007669"/>
    <property type="project" value="TreeGrafter"/>
</dbReference>
<evidence type="ECO:0000256" key="5">
    <source>
        <dbReference type="ARBA" id="ARBA00022692"/>
    </source>
</evidence>
<organism evidence="14 15">
    <name type="scientific">Clunio marinus</name>
    <dbReference type="NCBI Taxonomy" id="568069"/>
    <lineage>
        <taxon>Eukaryota</taxon>
        <taxon>Metazoa</taxon>
        <taxon>Ecdysozoa</taxon>
        <taxon>Arthropoda</taxon>
        <taxon>Hexapoda</taxon>
        <taxon>Insecta</taxon>
        <taxon>Pterygota</taxon>
        <taxon>Neoptera</taxon>
        <taxon>Endopterygota</taxon>
        <taxon>Diptera</taxon>
        <taxon>Nematocera</taxon>
        <taxon>Chironomoidea</taxon>
        <taxon>Chironomidae</taxon>
        <taxon>Clunio</taxon>
    </lineage>
</organism>
<keyword evidence="8 12" id="KW-0406">Ion transport</keyword>
<keyword evidence="11 12" id="KW-0407">Ion channel</keyword>
<feature type="transmembrane region" description="Helical" evidence="13">
    <location>
        <begin position="493"/>
        <end position="517"/>
    </location>
</feature>
<keyword evidence="15" id="KW-1185">Reference proteome</keyword>
<dbReference type="GO" id="GO:0015280">
    <property type="term" value="F:ligand-gated sodium channel activity"/>
    <property type="evidence" value="ECO:0007669"/>
    <property type="project" value="TreeGrafter"/>
</dbReference>
<keyword evidence="6 13" id="KW-1133">Transmembrane helix</keyword>
<keyword evidence="7" id="KW-0915">Sodium</keyword>
<evidence type="ECO:0000256" key="7">
    <source>
        <dbReference type="ARBA" id="ARBA00023053"/>
    </source>
</evidence>
<keyword evidence="10 12" id="KW-0739">Sodium transport</keyword>
<reference evidence="14 15" key="1">
    <citation type="submission" date="2015-04" db="EMBL/GenBank/DDBJ databases">
        <authorList>
            <person name="Syromyatnikov M.Y."/>
            <person name="Popov V.N."/>
        </authorList>
    </citation>
    <scope>NUCLEOTIDE SEQUENCE [LARGE SCALE GENOMIC DNA]</scope>
</reference>
<dbReference type="InterPro" id="IPR001873">
    <property type="entry name" value="ENaC"/>
</dbReference>
<dbReference type="STRING" id="568069.A0A1J1HVM8"/>
<keyword evidence="3 12" id="KW-0813">Transport</keyword>
<comment type="subcellular location">
    <subcellularLocation>
        <location evidence="1">Membrane</location>
        <topology evidence="1">Multi-pass membrane protein</topology>
    </subcellularLocation>
</comment>
<evidence type="ECO:0000256" key="9">
    <source>
        <dbReference type="ARBA" id="ARBA00023136"/>
    </source>
</evidence>
<evidence type="ECO:0000313" key="15">
    <source>
        <dbReference type="Proteomes" id="UP000183832"/>
    </source>
</evidence>
<evidence type="ECO:0000256" key="11">
    <source>
        <dbReference type="ARBA" id="ARBA00023303"/>
    </source>
</evidence>
<keyword evidence="4 12" id="KW-0894">Sodium channel</keyword>
<protein>
    <submittedName>
        <fullName evidence="14">CLUMA_CG005264, isoform A</fullName>
    </submittedName>
</protein>
<name>A0A1J1HVM8_9DIPT</name>
<evidence type="ECO:0000256" key="8">
    <source>
        <dbReference type="ARBA" id="ARBA00023065"/>
    </source>
</evidence>
<keyword evidence="9 13" id="KW-0472">Membrane</keyword>
<feature type="transmembrane region" description="Helical" evidence="13">
    <location>
        <begin position="56"/>
        <end position="78"/>
    </location>
</feature>
<evidence type="ECO:0000313" key="14">
    <source>
        <dbReference type="EMBL" id="CRK91610.1"/>
    </source>
</evidence>
<evidence type="ECO:0000256" key="4">
    <source>
        <dbReference type="ARBA" id="ARBA00022461"/>
    </source>
</evidence>
<comment type="similarity">
    <text evidence="2 12">Belongs to the amiloride-sensitive sodium channel (TC 1.A.6) family.</text>
</comment>
<dbReference type="OrthoDB" id="7787891at2759"/>
<dbReference type="EMBL" id="CVRI01000021">
    <property type="protein sequence ID" value="CRK91610.1"/>
    <property type="molecule type" value="Genomic_DNA"/>
</dbReference>
<dbReference type="Gene3D" id="2.60.470.10">
    <property type="entry name" value="Acid-sensing ion channels like domains"/>
    <property type="match status" value="1"/>
</dbReference>